<evidence type="ECO:0000313" key="3">
    <source>
        <dbReference type="Proteomes" id="UP000614047"/>
    </source>
</evidence>
<dbReference type="Gene3D" id="3.40.50.1820">
    <property type="entry name" value="alpha/beta hydrolase"/>
    <property type="match status" value="1"/>
</dbReference>
<keyword evidence="2" id="KW-0808">Transferase</keyword>
<name>A0A931DMC7_9ACTN</name>
<dbReference type="PANTHER" id="PTHR36837">
    <property type="entry name" value="POLY(3-HYDROXYALKANOATE) POLYMERASE SUBUNIT PHAC"/>
    <property type="match status" value="1"/>
</dbReference>
<sequence length="365" mass="37607">MILSPRSLGAAASNVAHKVLHGQVADLRPVPSEPVGDGPRGTSLHRYRGPEGLVPAGPPVLFVPPPAVPARCYDLRRGGSLAEHVVNAGRRSYLLDHGPLGPADRAGDAAEWVREVLPEAIRAVSRDAGGQPVQLVGWCAGGLVALLTAAAGPALPIASVAMIAAPVDPAGPGARVPPPPLGARLARGVRAAVRDALPRPVAGHAGRLAALDEYLLRSLKILVNLDNTDFLAQIEAVDHFSNMLADPSGRAVRRMCSALLPAGATATGKVVIGGRPVDLDRVGVPVLAIAGRDDALAPVGAVRPVTRLLPGAPEVRVEVAPGGHLGVLTGASARTTTWAHLDRWLDEGIVRHGIRAPRRDAAATV</sequence>
<keyword evidence="2" id="KW-0012">Acyltransferase</keyword>
<dbReference type="EMBL" id="JADOUA010000001">
    <property type="protein sequence ID" value="MBG6091198.1"/>
    <property type="molecule type" value="Genomic_DNA"/>
</dbReference>
<accession>A0A931DMC7</accession>
<gene>
    <name evidence="2" type="ORF">IW256_005311</name>
</gene>
<dbReference type="EC" id="2.3.1.-" evidence="2"/>
<organism evidence="2 3">
    <name type="scientific">Actinomadura viridis</name>
    <dbReference type="NCBI Taxonomy" id="58110"/>
    <lineage>
        <taxon>Bacteria</taxon>
        <taxon>Bacillati</taxon>
        <taxon>Actinomycetota</taxon>
        <taxon>Actinomycetes</taxon>
        <taxon>Streptosporangiales</taxon>
        <taxon>Thermomonosporaceae</taxon>
        <taxon>Actinomadura</taxon>
    </lineage>
</organism>
<dbReference type="InterPro" id="IPR029058">
    <property type="entry name" value="AB_hydrolase_fold"/>
</dbReference>
<protein>
    <submittedName>
        <fullName evidence="2">Polyhydroxyalkanoate synthase</fullName>
        <ecNumber evidence="2">2.3.1.-</ecNumber>
    </submittedName>
</protein>
<comment type="caution">
    <text evidence="2">The sequence shown here is derived from an EMBL/GenBank/DDBJ whole genome shotgun (WGS) entry which is preliminary data.</text>
</comment>
<dbReference type="GO" id="GO:0016746">
    <property type="term" value="F:acyltransferase activity"/>
    <property type="evidence" value="ECO:0007669"/>
    <property type="project" value="UniProtKB-KW"/>
</dbReference>
<dbReference type="InterPro" id="IPR051321">
    <property type="entry name" value="PHA/PHB_synthase"/>
</dbReference>
<dbReference type="Proteomes" id="UP000614047">
    <property type="component" value="Unassembled WGS sequence"/>
</dbReference>
<dbReference type="SUPFAM" id="SSF53474">
    <property type="entry name" value="alpha/beta-Hydrolases"/>
    <property type="match status" value="1"/>
</dbReference>
<evidence type="ECO:0000313" key="2">
    <source>
        <dbReference type="EMBL" id="MBG6091198.1"/>
    </source>
</evidence>
<dbReference type="Pfam" id="PF00561">
    <property type="entry name" value="Abhydrolase_1"/>
    <property type="match status" value="1"/>
</dbReference>
<reference evidence="2" key="1">
    <citation type="submission" date="2020-11" db="EMBL/GenBank/DDBJ databases">
        <title>Sequencing the genomes of 1000 actinobacteria strains.</title>
        <authorList>
            <person name="Klenk H.-P."/>
        </authorList>
    </citation>
    <scope>NUCLEOTIDE SEQUENCE</scope>
    <source>
        <strain evidence="2">DSM 43175</strain>
    </source>
</reference>
<keyword evidence="3" id="KW-1185">Reference proteome</keyword>
<dbReference type="InterPro" id="IPR000073">
    <property type="entry name" value="AB_hydrolase_1"/>
</dbReference>
<evidence type="ECO:0000259" key="1">
    <source>
        <dbReference type="Pfam" id="PF00561"/>
    </source>
</evidence>
<dbReference type="PANTHER" id="PTHR36837:SF2">
    <property type="entry name" value="POLY(3-HYDROXYALKANOATE) POLYMERASE SUBUNIT PHAC"/>
    <property type="match status" value="1"/>
</dbReference>
<dbReference type="AlphaFoldDB" id="A0A931DMC7"/>
<proteinExistence type="predicted"/>
<dbReference type="RefSeq" id="WP_197013546.1">
    <property type="nucleotide sequence ID" value="NZ_BAABES010000001.1"/>
</dbReference>
<feature type="domain" description="AB hydrolase-1" evidence="1">
    <location>
        <begin position="81"/>
        <end position="330"/>
    </location>
</feature>